<evidence type="ECO:0000313" key="3">
    <source>
        <dbReference type="EMBL" id="ETR71149.1"/>
    </source>
</evidence>
<name>A0A1V1P8B5_9BACT</name>
<dbReference type="InterPro" id="IPR042099">
    <property type="entry name" value="ANL_N_sf"/>
</dbReference>
<dbReference type="GO" id="GO:0006631">
    <property type="term" value="P:fatty acid metabolic process"/>
    <property type="evidence" value="ECO:0007669"/>
    <property type="project" value="TreeGrafter"/>
</dbReference>
<sequence length="410" mass="46802">MYTEIKLNKNDIFRVICDIIASRLKQKRGNIDDLPLLSEWTFSTNISKKDLAVDSLELMDLATGINQMFHLYETGVEEYLLRKTQIGDWTEIVMKSLHIKHDAITFKTSGSTGIEKDISHQWDELLQEVRFFSNLFQYAKRVVSFVPCHHIYGFLFTVILPKILNIPAIDFRYYSIGQIVSSLNQKDLIVSIPVQWRYFNESLGSGFTIEAADIQGITSTAPCPTDIVQSLRKKGIFPITEIFGSSETSGIGYRQSPHSPYRLLPFLNRKSDNVDSLEKQLPSGETRILDTVDNLQWVDHRRFKPTKRKDGSVQIGGTNVNPAYVAQKINDHPDIETCNVRMMLPDEGDRLKVFLVPKDKQISTARKSEIIQWIRTTLPSVERPAAIVFGTSLPRNEMGKVQDFQINKES</sequence>
<accession>A0A1V1P8B5</accession>
<dbReference type="InterPro" id="IPR025110">
    <property type="entry name" value="AMP-bd_C"/>
</dbReference>
<gene>
    <name evidence="3" type="ORF">OMM_02705</name>
</gene>
<comment type="caution">
    <text evidence="3">The sequence shown here is derived from an EMBL/GenBank/DDBJ whole genome shotgun (WGS) entry which is preliminary data.</text>
</comment>
<protein>
    <submittedName>
        <fullName evidence="3">4-coumarate--CoA ligase</fullName>
    </submittedName>
</protein>
<dbReference type="Gene3D" id="3.40.50.12780">
    <property type="entry name" value="N-terminal domain of ligase-like"/>
    <property type="match status" value="1"/>
</dbReference>
<comment type="similarity">
    <text evidence="1">Belongs to the ATP-dependent AMP-binding enzyme family.</text>
</comment>
<dbReference type="SUPFAM" id="SSF56801">
    <property type="entry name" value="Acetyl-CoA synthetase-like"/>
    <property type="match status" value="1"/>
</dbReference>
<keyword evidence="3" id="KW-0436">Ligase</keyword>
<dbReference type="PANTHER" id="PTHR43201">
    <property type="entry name" value="ACYL-COA SYNTHETASE"/>
    <property type="match status" value="1"/>
</dbReference>
<dbReference type="EMBL" id="ATBP01000313">
    <property type="protein sequence ID" value="ETR71149.1"/>
    <property type="molecule type" value="Genomic_DNA"/>
</dbReference>
<dbReference type="PANTHER" id="PTHR43201:SF8">
    <property type="entry name" value="ACYL-COA SYNTHETASE FAMILY MEMBER 3"/>
    <property type="match status" value="1"/>
</dbReference>
<organism evidence="3 4">
    <name type="scientific">Candidatus Magnetoglobus multicellularis str. Araruama</name>
    <dbReference type="NCBI Taxonomy" id="890399"/>
    <lineage>
        <taxon>Bacteria</taxon>
        <taxon>Pseudomonadati</taxon>
        <taxon>Thermodesulfobacteriota</taxon>
        <taxon>Desulfobacteria</taxon>
        <taxon>Desulfobacterales</taxon>
        <taxon>Desulfobacteraceae</taxon>
        <taxon>Candidatus Magnetoglobus</taxon>
    </lineage>
</organism>
<dbReference type="AlphaFoldDB" id="A0A1V1P8B5"/>
<dbReference type="GO" id="GO:0031956">
    <property type="term" value="F:medium-chain fatty acid-CoA ligase activity"/>
    <property type="evidence" value="ECO:0007669"/>
    <property type="project" value="TreeGrafter"/>
</dbReference>
<evidence type="ECO:0000259" key="2">
    <source>
        <dbReference type="Pfam" id="PF13193"/>
    </source>
</evidence>
<feature type="domain" description="AMP-binding enzyme C-terminal" evidence="2">
    <location>
        <begin position="328"/>
        <end position="400"/>
    </location>
</feature>
<dbReference type="Pfam" id="PF13193">
    <property type="entry name" value="AMP-binding_C"/>
    <property type="match status" value="1"/>
</dbReference>
<dbReference type="Proteomes" id="UP000189670">
    <property type="component" value="Unassembled WGS sequence"/>
</dbReference>
<dbReference type="InterPro" id="IPR045851">
    <property type="entry name" value="AMP-bd_C_sf"/>
</dbReference>
<dbReference type="Gene3D" id="3.30.300.30">
    <property type="match status" value="1"/>
</dbReference>
<evidence type="ECO:0000256" key="1">
    <source>
        <dbReference type="ARBA" id="ARBA00006432"/>
    </source>
</evidence>
<evidence type="ECO:0000313" key="4">
    <source>
        <dbReference type="Proteomes" id="UP000189670"/>
    </source>
</evidence>
<proteinExistence type="inferred from homology"/>
<reference evidence="4" key="1">
    <citation type="submission" date="2012-11" db="EMBL/GenBank/DDBJ databases">
        <authorList>
            <person name="Lucero-Rivera Y.E."/>
            <person name="Tovar-Ramirez D."/>
        </authorList>
    </citation>
    <scope>NUCLEOTIDE SEQUENCE [LARGE SCALE GENOMIC DNA]</scope>
    <source>
        <strain evidence="4">Araruama</strain>
    </source>
</reference>